<evidence type="ECO:0000256" key="1">
    <source>
        <dbReference type="SAM" id="MobiDB-lite"/>
    </source>
</evidence>
<keyword evidence="3" id="KW-1185">Reference proteome</keyword>
<evidence type="ECO:0000313" key="2">
    <source>
        <dbReference type="EMBL" id="KAJ1209207.1"/>
    </source>
</evidence>
<dbReference type="EMBL" id="JANPWB010000002">
    <property type="protein sequence ID" value="KAJ1209207.1"/>
    <property type="molecule type" value="Genomic_DNA"/>
</dbReference>
<dbReference type="AlphaFoldDB" id="A0AAV7W9C7"/>
<feature type="region of interest" description="Disordered" evidence="1">
    <location>
        <begin position="1"/>
        <end position="92"/>
    </location>
</feature>
<feature type="compositionally biased region" description="Basic residues" evidence="1">
    <location>
        <begin position="36"/>
        <end position="45"/>
    </location>
</feature>
<comment type="caution">
    <text evidence="2">The sequence shown here is derived from an EMBL/GenBank/DDBJ whole genome shotgun (WGS) entry which is preliminary data.</text>
</comment>
<reference evidence="2" key="1">
    <citation type="journal article" date="2022" name="bioRxiv">
        <title>Sequencing and chromosome-scale assembly of the giantPleurodeles waltlgenome.</title>
        <authorList>
            <person name="Brown T."/>
            <person name="Elewa A."/>
            <person name="Iarovenko S."/>
            <person name="Subramanian E."/>
            <person name="Araus A.J."/>
            <person name="Petzold A."/>
            <person name="Susuki M."/>
            <person name="Suzuki K.-i.T."/>
            <person name="Hayashi T."/>
            <person name="Toyoda A."/>
            <person name="Oliveira C."/>
            <person name="Osipova E."/>
            <person name="Leigh N.D."/>
            <person name="Simon A."/>
            <person name="Yun M.H."/>
        </authorList>
    </citation>
    <scope>NUCLEOTIDE SEQUENCE</scope>
    <source>
        <strain evidence="2">20211129_DDA</strain>
        <tissue evidence="2">Liver</tissue>
    </source>
</reference>
<evidence type="ECO:0000313" key="3">
    <source>
        <dbReference type="Proteomes" id="UP001066276"/>
    </source>
</evidence>
<sequence>SVQEQEAAAAGRAHSRPETASVPAARSASPREKNTARRSRQRRSARATCAAERDPGPSPRQPAAPMSRCPATLSGHHEPPHTALRARQPAAA</sequence>
<organism evidence="2 3">
    <name type="scientific">Pleurodeles waltl</name>
    <name type="common">Iberian ribbed newt</name>
    <dbReference type="NCBI Taxonomy" id="8319"/>
    <lineage>
        <taxon>Eukaryota</taxon>
        <taxon>Metazoa</taxon>
        <taxon>Chordata</taxon>
        <taxon>Craniata</taxon>
        <taxon>Vertebrata</taxon>
        <taxon>Euteleostomi</taxon>
        <taxon>Amphibia</taxon>
        <taxon>Batrachia</taxon>
        <taxon>Caudata</taxon>
        <taxon>Salamandroidea</taxon>
        <taxon>Salamandridae</taxon>
        <taxon>Pleurodelinae</taxon>
        <taxon>Pleurodeles</taxon>
    </lineage>
</organism>
<feature type="non-terminal residue" evidence="2">
    <location>
        <position position="1"/>
    </location>
</feature>
<dbReference type="Proteomes" id="UP001066276">
    <property type="component" value="Chromosome 1_2"/>
</dbReference>
<accession>A0AAV7W9C7</accession>
<name>A0AAV7W9C7_PLEWA</name>
<gene>
    <name evidence="2" type="ORF">NDU88_004585</name>
</gene>
<protein>
    <submittedName>
        <fullName evidence="2">Uncharacterized protein</fullName>
    </submittedName>
</protein>
<proteinExistence type="predicted"/>
<feature type="non-terminal residue" evidence="2">
    <location>
        <position position="92"/>
    </location>
</feature>